<proteinExistence type="predicted"/>
<evidence type="ECO:0000256" key="3">
    <source>
        <dbReference type="ARBA" id="ARBA00023163"/>
    </source>
</evidence>
<dbReference type="SUPFAM" id="SSF51206">
    <property type="entry name" value="cAMP-binding domain-like"/>
    <property type="match status" value="1"/>
</dbReference>
<dbReference type="Gene3D" id="2.60.120.10">
    <property type="entry name" value="Jelly Rolls"/>
    <property type="match status" value="1"/>
</dbReference>
<evidence type="ECO:0000256" key="2">
    <source>
        <dbReference type="ARBA" id="ARBA00023125"/>
    </source>
</evidence>
<reference evidence="5 6" key="1">
    <citation type="submission" date="2021-01" db="EMBL/GenBank/DDBJ databases">
        <title>Belnapia mucosa sp. nov. and Belnapia arida sp. nov., isolated from the Tabernas Desert (Almeria, Spain).</title>
        <authorList>
            <person name="Molina-Menor E."/>
            <person name="Vidal-Verdu A."/>
            <person name="Calonge A."/>
            <person name="Satari L."/>
            <person name="Pereto Magraner J."/>
            <person name="Porcar Miralles M."/>
        </authorList>
    </citation>
    <scope>NUCLEOTIDE SEQUENCE [LARGE SCALE GENOMIC DNA]</scope>
    <source>
        <strain evidence="5 6">T6</strain>
    </source>
</reference>
<dbReference type="InterPro" id="IPR036390">
    <property type="entry name" value="WH_DNA-bd_sf"/>
</dbReference>
<dbReference type="Pfam" id="PF00027">
    <property type="entry name" value="cNMP_binding"/>
    <property type="match status" value="1"/>
</dbReference>
<protein>
    <submittedName>
        <fullName evidence="5">Crp/Fnr family transcriptional regulator</fullName>
    </submittedName>
</protein>
<dbReference type="PANTHER" id="PTHR24567">
    <property type="entry name" value="CRP FAMILY TRANSCRIPTIONAL REGULATORY PROTEIN"/>
    <property type="match status" value="1"/>
</dbReference>
<keyword evidence="6" id="KW-1185">Reference proteome</keyword>
<dbReference type="Gene3D" id="1.10.10.10">
    <property type="entry name" value="Winged helix-like DNA-binding domain superfamily/Winged helix DNA-binding domain"/>
    <property type="match status" value="1"/>
</dbReference>
<dbReference type="Proteomes" id="UP000606490">
    <property type="component" value="Unassembled WGS sequence"/>
</dbReference>
<dbReference type="InterPro" id="IPR050397">
    <property type="entry name" value="Env_Response_Regulators"/>
</dbReference>
<sequence length="248" mass="27276">MAFADQPLSTCGNRLLQTLPPEDLARIWPRLQRVGLPMRQVLHEVGKPIQSVYFPESGWASILAYLEDGDAAEVGLIGREGMVGLPVLLGGDQDDLEAMVQAPGTALRMDAAAFREELERLPAFRTLLLRYALVHHGQVARTAACNGRHQLDQRLARWLLMAHDRTEGDVFPMTHEFMAMMLGVRRAGVTVAAGQLSKAGFIHYKAGRIEVADRSGLESATCECYGVVRRESDILLGPAAGTKDIYRL</sequence>
<dbReference type="SUPFAM" id="SSF46785">
    <property type="entry name" value="Winged helix' DNA-binding domain"/>
    <property type="match status" value="1"/>
</dbReference>
<organism evidence="5 6">
    <name type="scientific">Belnapia mucosa</name>
    <dbReference type="NCBI Taxonomy" id="2804532"/>
    <lineage>
        <taxon>Bacteria</taxon>
        <taxon>Pseudomonadati</taxon>
        <taxon>Pseudomonadota</taxon>
        <taxon>Alphaproteobacteria</taxon>
        <taxon>Acetobacterales</taxon>
        <taxon>Roseomonadaceae</taxon>
        <taxon>Belnapia</taxon>
    </lineage>
</organism>
<accession>A0ABS1V9I1</accession>
<evidence type="ECO:0000256" key="1">
    <source>
        <dbReference type="ARBA" id="ARBA00023015"/>
    </source>
</evidence>
<dbReference type="InterPro" id="IPR018490">
    <property type="entry name" value="cNMP-bd_dom_sf"/>
</dbReference>
<dbReference type="SMART" id="SM00100">
    <property type="entry name" value="cNMP"/>
    <property type="match status" value="1"/>
</dbReference>
<dbReference type="InterPro" id="IPR036388">
    <property type="entry name" value="WH-like_DNA-bd_sf"/>
</dbReference>
<evidence type="ECO:0000313" key="6">
    <source>
        <dbReference type="Proteomes" id="UP000606490"/>
    </source>
</evidence>
<dbReference type="RefSeq" id="WP_202828075.1">
    <property type="nucleotide sequence ID" value="NZ_JAEUXJ010000013.1"/>
</dbReference>
<name>A0ABS1V9I1_9PROT</name>
<dbReference type="CDD" id="cd00038">
    <property type="entry name" value="CAP_ED"/>
    <property type="match status" value="1"/>
</dbReference>
<gene>
    <name evidence="5" type="ORF">JMJ55_23625</name>
</gene>
<evidence type="ECO:0000259" key="4">
    <source>
        <dbReference type="PROSITE" id="PS50042"/>
    </source>
</evidence>
<feature type="domain" description="Cyclic nucleotide-binding" evidence="4">
    <location>
        <begin position="15"/>
        <end position="118"/>
    </location>
</feature>
<evidence type="ECO:0000313" key="5">
    <source>
        <dbReference type="EMBL" id="MBL6458334.1"/>
    </source>
</evidence>
<dbReference type="EMBL" id="JAEUXJ010000013">
    <property type="protein sequence ID" value="MBL6458334.1"/>
    <property type="molecule type" value="Genomic_DNA"/>
</dbReference>
<dbReference type="Pfam" id="PF13545">
    <property type="entry name" value="HTH_Crp_2"/>
    <property type="match status" value="1"/>
</dbReference>
<dbReference type="PANTHER" id="PTHR24567:SF74">
    <property type="entry name" value="HTH-TYPE TRANSCRIPTIONAL REGULATOR ARCR"/>
    <property type="match status" value="1"/>
</dbReference>
<dbReference type="InterPro" id="IPR012318">
    <property type="entry name" value="HTH_CRP"/>
</dbReference>
<keyword evidence="3" id="KW-0804">Transcription</keyword>
<keyword evidence="2" id="KW-0238">DNA-binding</keyword>
<dbReference type="InterPro" id="IPR000595">
    <property type="entry name" value="cNMP-bd_dom"/>
</dbReference>
<comment type="caution">
    <text evidence="5">The sequence shown here is derived from an EMBL/GenBank/DDBJ whole genome shotgun (WGS) entry which is preliminary data.</text>
</comment>
<keyword evidence="1" id="KW-0805">Transcription regulation</keyword>
<dbReference type="InterPro" id="IPR014710">
    <property type="entry name" value="RmlC-like_jellyroll"/>
</dbReference>
<dbReference type="PROSITE" id="PS50042">
    <property type="entry name" value="CNMP_BINDING_3"/>
    <property type="match status" value="1"/>
</dbReference>